<protein>
    <recommendedName>
        <fullName evidence="8">Nickel/cobalt efflux system</fullName>
    </recommendedName>
</protein>
<keyword evidence="5 8" id="KW-0812">Transmembrane</keyword>
<keyword evidence="3 8" id="KW-0813">Transport</keyword>
<feature type="transmembrane region" description="Helical" evidence="8">
    <location>
        <begin position="12"/>
        <end position="32"/>
    </location>
</feature>
<evidence type="ECO:0000256" key="2">
    <source>
        <dbReference type="ARBA" id="ARBA00010892"/>
    </source>
</evidence>
<proteinExistence type="inferred from homology"/>
<feature type="transmembrane region" description="Helical" evidence="8">
    <location>
        <begin position="307"/>
        <end position="327"/>
    </location>
</feature>
<evidence type="ECO:0000256" key="7">
    <source>
        <dbReference type="ARBA" id="ARBA00023136"/>
    </source>
</evidence>
<dbReference type="Proteomes" id="UP000274772">
    <property type="component" value="Chromosome"/>
</dbReference>
<keyword evidence="6 8" id="KW-1133">Transmembrane helix</keyword>
<dbReference type="PANTHER" id="PTHR31611:SF0">
    <property type="entry name" value="HIGH-AFFINITY NICKEL TRANSPORT PROTEIN NIC1"/>
    <property type="match status" value="1"/>
</dbReference>
<evidence type="ECO:0000256" key="6">
    <source>
        <dbReference type="ARBA" id="ARBA00022989"/>
    </source>
</evidence>
<comment type="similarity">
    <text evidence="2 8">Belongs to the NiCoT transporter (TC 2.A.52) family.</text>
</comment>
<feature type="transmembrane region" description="Helical" evidence="8">
    <location>
        <begin position="260"/>
        <end position="287"/>
    </location>
</feature>
<dbReference type="InterPro" id="IPR011541">
    <property type="entry name" value="Ni/Co_transpt_high_affinity"/>
</dbReference>
<sequence length="337" mass="37883">MSKINHRKLSWLPYITIVIFLHIIGFSFLWIAGKDHHILFGMGILAYTLGLRHAFDADHIAAIDNTVRKLLQQRRDPVGVGFYFSIGHSTVVFLMAVLLGISVKWAKSELPHFQDIGGTIGTLVSGFFLVLIGILNLIILVSLIKLFAKLRHQRVNEEEVDALLEARGFVSRFVGPYFKVISRSWHVLPLGFLFGLGFDTASEIALLALSSGASQQAISFIGILSLPILFASGMSLLDTLDGIVMKSAYNWAFFNPIRKIYYNITITAISVIAALVIGVIELLQIIADKFDFKGRFWDFIQSIQFDYLGYILVALFLVTWLISTLIWKFGKVEQHWS</sequence>
<gene>
    <name evidence="9" type="primary">nixA</name>
    <name evidence="9" type="ORF">JMUB590_0164</name>
</gene>
<evidence type="ECO:0000256" key="8">
    <source>
        <dbReference type="RuleBase" id="RU362101"/>
    </source>
</evidence>
<evidence type="ECO:0000256" key="4">
    <source>
        <dbReference type="ARBA" id="ARBA00022596"/>
    </source>
</evidence>
<keyword evidence="4" id="KW-0533">Nickel</keyword>
<keyword evidence="10" id="KW-1185">Reference proteome</keyword>
<accession>A0ABM7FQ79</accession>
<comment type="subcellular location">
    <subcellularLocation>
        <location evidence="8">Cell membrane</location>
        <topology evidence="8">Multi-pass membrane protein</topology>
    </subcellularLocation>
    <subcellularLocation>
        <location evidence="1">Endomembrane system</location>
        <topology evidence="1">Multi-pass membrane protein</topology>
    </subcellularLocation>
</comment>
<name>A0ABM7FQ79_9STAP</name>
<dbReference type="Pfam" id="PF03824">
    <property type="entry name" value="NicO"/>
    <property type="match status" value="1"/>
</dbReference>
<organism evidence="9 10">
    <name type="scientific">Staphylococcus caprae</name>
    <dbReference type="NCBI Taxonomy" id="29380"/>
    <lineage>
        <taxon>Bacteria</taxon>
        <taxon>Bacillati</taxon>
        <taxon>Bacillota</taxon>
        <taxon>Bacilli</taxon>
        <taxon>Bacillales</taxon>
        <taxon>Staphylococcaceae</taxon>
        <taxon>Staphylococcus</taxon>
    </lineage>
</organism>
<evidence type="ECO:0000256" key="1">
    <source>
        <dbReference type="ARBA" id="ARBA00004127"/>
    </source>
</evidence>
<dbReference type="NCBIfam" id="TIGR00802">
    <property type="entry name" value="nico"/>
    <property type="match status" value="1"/>
</dbReference>
<evidence type="ECO:0000313" key="9">
    <source>
        <dbReference type="EMBL" id="BBD91274.1"/>
    </source>
</evidence>
<feature type="transmembrane region" description="Helical" evidence="8">
    <location>
        <begin position="187"/>
        <end position="211"/>
    </location>
</feature>
<evidence type="ECO:0000256" key="5">
    <source>
        <dbReference type="ARBA" id="ARBA00022692"/>
    </source>
</evidence>
<dbReference type="InterPro" id="IPR004688">
    <property type="entry name" value="Ni/Co_transpt"/>
</dbReference>
<keyword evidence="7 8" id="KW-0472">Membrane</keyword>
<evidence type="ECO:0000256" key="3">
    <source>
        <dbReference type="ARBA" id="ARBA00022448"/>
    </source>
</evidence>
<feature type="transmembrane region" description="Helical" evidence="8">
    <location>
        <begin position="78"/>
        <end position="103"/>
    </location>
</feature>
<dbReference type="EMBL" id="AP018586">
    <property type="protein sequence ID" value="BBD91274.1"/>
    <property type="molecule type" value="Genomic_DNA"/>
</dbReference>
<reference evidence="9 10" key="1">
    <citation type="submission" date="2018-05" db="EMBL/GenBank/DDBJ databases">
        <title>Complete genome sequencing of three human clinical isolates of Staphylococcus caprae reveals virulence factors similar to those of S. epidermidis and S. capitis.</title>
        <authorList>
            <person name="Watanabe S."/>
            <person name="Cui L."/>
        </authorList>
    </citation>
    <scope>NUCLEOTIDE SEQUENCE [LARGE SCALE GENOMIC DNA]</scope>
    <source>
        <strain evidence="9 10">JMUB590</strain>
    </source>
</reference>
<dbReference type="RefSeq" id="WP_002444795.1">
    <property type="nucleotide sequence ID" value="NZ_AP018585.1"/>
</dbReference>
<dbReference type="PANTHER" id="PTHR31611">
    <property type="entry name" value="HIGH-AFFINITY NICKEL TRANSPORT PROTEIN NIC1"/>
    <property type="match status" value="1"/>
</dbReference>
<feature type="transmembrane region" description="Helical" evidence="8">
    <location>
        <begin position="123"/>
        <end position="144"/>
    </location>
</feature>
<dbReference type="GeneID" id="58049943"/>
<evidence type="ECO:0000313" key="10">
    <source>
        <dbReference type="Proteomes" id="UP000274772"/>
    </source>
</evidence>
<feature type="transmembrane region" description="Helical" evidence="8">
    <location>
        <begin position="38"/>
        <end position="55"/>
    </location>
</feature>
<feature type="transmembrane region" description="Helical" evidence="8">
    <location>
        <begin position="217"/>
        <end position="240"/>
    </location>
</feature>